<dbReference type="EMBL" id="BARW01031920">
    <property type="protein sequence ID" value="GAJ07639.1"/>
    <property type="molecule type" value="Genomic_DNA"/>
</dbReference>
<organism evidence="1">
    <name type="scientific">marine sediment metagenome</name>
    <dbReference type="NCBI Taxonomy" id="412755"/>
    <lineage>
        <taxon>unclassified sequences</taxon>
        <taxon>metagenomes</taxon>
        <taxon>ecological metagenomes</taxon>
    </lineage>
</organism>
<comment type="caution">
    <text evidence="1">The sequence shown here is derived from an EMBL/GenBank/DDBJ whole genome shotgun (WGS) entry which is preliminary data.</text>
</comment>
<dbReference type="Gene3D" id="2.70.98.10">
    <property type="match status" value="1"/>
</dbReference>
<evidence type="ECO:0000313" key="1">
    <source>
        <dbReference type="EMBL" id="GAJ07639.1"/>
    </source>
</evidence>
<proteinExistence type="predicted"/>
<protein>
    <submittedName>
        <fullName evidence="1">Uncharacterized protein</fullName>
    </submittedName>
</protein>
<name>X1TQV9_9ZZZZ</name>
<sequence length="194" mass="22288">GDFILGNYEILEKTINDDIAIVKLKYSGSITEPESGQKLEFDLIKIIKLQSGSNKFNVSFNLQPSIENNNPEILNEILNDLRIGIEVPFFFNGDPKQFKYTFNEDKLKILKNDSNTDFTKVKPFQKCNFFSAYDQTYDLTFSIKVLRNAQNANMGKYSIKTFSRTITGYQKIFQGLNLIVTNSLVDFELEFSVI</sequence>
<dbReference type="GO" id="GO:0030246">
    <property type="term" value="F:carbohydrate binding"/>
    <property type="evidence" value="ECO:0007669"/>
    <property type="project" value="InterPro"/>
</dbReference>
<reference evidence="1" key="1">
    <citation type="journal article" date="2014" name="Front. Microbiol.">
        <title>High frequency of phylogenetically diverse reductive dehalogenase-homologous genes in deep subseafloor sedimentary metagenomes.</title>
        <authorList>
            <person name="Kawai M."/>
            <person name="Futagami T."/>
            <person name="Toyoda A."/>
            <person name="Takaki Y."/>
            <person name="Nishi S."/>
            <person name="Hori S."/>
            <person name="Arai W."/>
            <person name="Tsubouchi T."/>
            <person name="Morono Y."/>
            <person name="Uchiyama I."/>
            <person name="Ito T."/>
            <person name="Fujiyama A."/>
            <person name="Inagaki F."/>
            <person name="Takami H."/>
        </authorList>
    </citation>
    <scope>NUCLEOTIDE SEQUENCE</scope>
    <source>
        <strain evidence="1">Expedition CK06-06</strain>
    </source>
</reference>
<dbReference type="AlphaFoldDB" id="X1TQV9"/>
<dbReference type="InterPro" id="IPR014718">
    <property type="entry name" value="GH-type_carb-bd"/>
</dbReference>
<gene>
    <name evidence="1" type="ORF">S12H4_50648</name>
</gene>
<accession>X1TQV9</accession>
<feature type="non-terminal residue" evidence="1">
    <location>
        <position position="1"/>
    </location>
</feature>